<sequence>MPASDVPESCDASDAAPEPARMFHTRARRRLDASVVVEDAGGFESPLAGSVLQIHLLMRERAHLYGLHLQQVAELFAEDTENEGSLDFAEVTAVKIATGLRVSNLSATALVHDAHRAVCDMPATFEILLAGDMPEAFHRYLLRHARRLTPEQARRLDEHMAGVEIANVPQLAFEKQVRVGTKLVTAGTLPTLPSTARSVDLAGIDEDAGTATLTITGPVLEIKALMHRLDVASRTVQKDQRRMLQDEEEGPLPFDIDEVLREQGRPMSLRHLRYAILTHSILDIDPVQETTSAIKLLLTVPVTTMMGLSNAPAMLEGMTPIPAEQARRLAAGEKTWQRILTDPISGAFLPVNAATYTPTAQMRLQLRLRHPVCAVPGCDRPTVLMAEDDHILEYDHHHPDEGGQTSLFNLHRLCHFHHQLKTKKLLDPVRDEALDPARGDGTTIAGPYPTTWHLGDGITTTTFEETDLLTPVIAAELEMAARIHERTYAEKLSIHEQLKNLTPEERLALARRRIIPPHPDWGEPPF</sequence>
<accession>A0A841A6I2</accession>
<name>A0A841A6I2_9MICO</name>
<dbReference type="CDD" id="cd00085">
    <property type="entry name" value="HNHc"/>
    <property type="match status" value="1"/>
</dbReference>
<evidence type="ECO:0000313" key="2">
    <source>
        <dbReference type="Proteomes" id="UP000588158"/>
    </source>
</evidence>
<dbReference type="Proteomes" id="UP000588158">
    <property type="component" value="Unassembled WGS sequence"/>
</dbReference>
<protein>
    <recommendedName>
        <fullName evidence="3">HNH endonuclease</fullName>
    </recommendedName>
</protein>
<proteinExistence type="predicted"/>
<keyword evidence="2" id="KW-1185">Reference proteome</keyword>
<gene>
    <name evidence="1" type="ORF">HNR70_000279</name>
</gene>
<dbReference type="InterPro" id="IPR003615">
    <property type="entry name" value="HNH_nuc"/>
</dbReference>
<evidence type="ECO:0000313" key="1">
    <source>
        <dbReference type="EMBL" id="MBB5830466.1"/>
    </source>
</evidence>
<evidence type="ECO:0008006" key="3">
    <source>
        <dbReference type="Google" id="ProtNLM"/>
    </source>
</evidence>
<comment type="caution">
    <text evidence="1">The sequence shown here is derived from an EMBL/GenBank/DDBJ whole genome shotgun (WGS) entry which is preliminary data.</text>
</comment>
<organism evidence="1 2">
    <name type="scientific">Brachybacterium aquaticum</name>
    <dbReference type="NCBI Taxonomy" id="1432564"/>
    <lineage>
        <taxon>Bacteria</taxon>
        <taxon>Bacillati</taxon>
        <taxon>Actinomycetota</taxon>
        <taxon>Actinomycetes</taxon>
        <taxon>Micrococcales</taxon>
        <taxon>Dermabacteraceae</taxon>
        <taxon>Brachybacterium</taxon>
    </lineage>
</organism>
<reference evidence="1 2" key="1">
    <citation type="submission" date="2020-08" db="EMBL/GenBank/DDBJ databases">
        <title>Sequencing the genomes of 1000 actinobacteria strains.</title>
        <authorList>
            <person name="Klenk H.-P."/>
        </authorList>
    </citation>
    <scope>NUCLEOTIDE SEQUENCE [LARGE SCALE GENOMIC DNA]</scope>
    <source>
        <strain evidence="1 2">DSM 28796</strain>
    </source>
</reference>
<dbReference type="AlphaFoldDB" id="A0A841A6I2"/>
<dbReference type="EMBL" id="JACHLZ010000001">
    <property type="protein sequence ID" value="MBB5830466.1"/>
    <property type="molecule type" value="Genomic_DNA"/>
</dbReference>